<evidence type="ECO:0000256" key="13">
    <source>
        <dbReference type="PROSITE-ProRule" id="PRU00409"/>
    </source>
</evidence>
<dbReference type="InterPro" id="IPR013815">
    <property type="entry name" value="ATP_grasp_subdomain_1"/>
</dbReference>
<feature type="active site" evidence="11">
    <location>
        <position position="150"/>
    </location>
</feature>
<dbReference type="InterPro" id="IPR005905">
    <property type="entry name" value="D_ala_D_ala"/>
</dbReference>
<evidence type="ECO:0000256" key="1">
    <source>
        <dbReference type="ARBA" id="ARBA00004496"/>
    </source>
</evidence>
<feature type="domain" description="ATP-grasp" evidence="14">
    <location>
        <begin position="106"/>
        <end position="308"/>
    </location>
</feature>
<comment type="caution">
    <text evidence="15">The sequence shown here is derived from an EMBL/GenBank/DDBJ whole genome shotgun (WGS) entry which is preliminary data.</text>
</comment>
<evidence type="ECO:0000256" key="2">
    <source>
        <dbReference type="ARBA" id="ARBA00010871"/>
    </source>
</evidence>
<comment type="cofactor">
    <cofactor evidence="12">
        <name>Mg(2+)</name>
        <dbReference type="ChEBI" id="CHEBI:18420"/>
    </cofactor>
    <cofactor evidence="12">
        <name>Mn(2+)</name>
        <dbReference type="ChEBI" id="CHEBI:29035"/>
    </cofactor>
    <text evidence="12">Binds 2 magnesium or manganese ions per subunit.</text>
</comment>
<dbReference type="EMBL" id="JAAGRR010000074">
    <property type="protein sequence ID" value="NDY42657.1"/>
    <property type="molecule type" value="Genomic_DNA"/>
</dbReference>
<dbReference type="GO" id="GO:0005737">
    <property type="term" value="C:cytoplasm"/>
    <property type="evidence" value="ECO:0007669"/>
    <property type="project" value="UniProtKB-SubCell"/>
</dbReference>
<sequence length="317" mass="33962">MGEGKRLRVALLCGGRSAEREVSLAGAAGVEAALDPARYEVRRYDPATDLARLVAEAPDLDVAFILLHGRYGEDGTIQGLLDLLDLPYQGAGVLGSALAMDKHVTKLLYEQAGIPTPRWVLLRRGRPCDLAAVLEGLGLPLMVKPATQGSSVGMAKVTEPEGLGPALEAAWEWDEKVIAEAFVPGREITGGVLGLDELEALPLVEIVPGEGYAFFDYEAKYRPGATRETCPADLPEETAEHARAVALAAHRALQLRGYSRTDMMLSERGEIFAIETNTIPGMTPTSLFPQAAAAAGLPFPRLLDRLIELALEARGRT</sequence>
<comment type="pathway">
    <text evidence="10">Cell wall biogenesis; peptidoglycan biosynthesis.</text>
</comment>
<evidence type="ECO:0000256" key="8">
    <source>
        <dbReference type="ARBA" id="ARBA00022984"/>
    </source>
</evidence>
<dbReference type="Gene3D" id="3.40.50.20">
    <property type="match status" value="1"/>
</dbReference>
<dbReference type="SUPFAM" id="SSF56059">
    <property type="entry name" value="Glutathione synthetase ATP-binding domain-like"/>
    <property type="match status" value="1"/>
</dbReference>
<evidence type="ECO:0000256" key="10">
    <source>
        <dbReference type="HAMAP-Rule" id="MF_00047"/>
    </source>
</evidence>
<keyword evidence="3 10" id="KW-0963">Cytoplasm</keyword>
<feature type="active site" evidence="11">
    <location>
        <position position="286"/>
    </location>
</feature>
<keyword evidence="12" id="KW-0464">Manganese</keyword>
<comment type="subcellular location">
    <subcellularLocation>
        <location evidence="1 10">Cytoplasm</location>
    </subcellularLocation>
</comment>
<feature type="binding site" evidence="12">
    <location>
        <position position="262"/>
    </location>
    <ligand>
        <name>Mg(2+)</name>
        <dbReference type="ChEBI" id="CHEBI:18420"/>
        <label>1</label>
    </ligand>
</feature>
<dbReference type="PROSITE" id="PS50975">
    <property type="entry name" value="ATP_GRASP"/>
    <property type="match status" value="1"/>
</dbReference>
<evidence type="ECO:0000313" key="15">
    <source>
        <dbReference type="EMBL" id="NDY42657.1"/>
    </source>
</evidence>
<protein>
    <recommendedName>
        <fullName evidence="10">D-alanine--D-alanine ligase</fullName>
        <ecNumber evidence="10">6.3.2.4</ecNumber>
    </recommendedName>
    <alternativeName>
        <fullName evidence="10">D-Ala-D-Ala ligase</fullName>
    </alternativeName>
    <alternativeName>
        <fullName evidence="10">D-alanylalanine synthetase</fullName>
    </alternativeName>
</protein>
<dbReference type="Pfam" id="PF01820">
    <property type="entry name" value="Dala_Dala_lig_N"/>
    <property type="match status" value="1"/>
</dbReference>
<dbReference type="NCBIfam" id="TIGR01205">
    <property type="entry name" value="D_ala_D_alaTIGR"/>
    <property type="match status" value="1"/>
</dbReference>
<evidence type="ECO:0000256" key="12">
    <source>
        <dbReference type="PIRSR" id="PIRSR039102-3"/>
    </source>
</evidence>
<dbReference type="GO" id="GO:0046872">
    <property type="term" value="F:metal ion binding"/>
    <property type="evidence" value="ECO:0007669"/>
    <property type="project" value="UniProtKB-KW"/>
</dbReference>
<comment type="function">
    <text evidence="10">Cell wall formation.</text>
</comment>
<keyword evidence="6 13" id="KW-0067">ATP-binding</keyword>
<comment type="catalytic activity">
    <reaction evidence="10">
        <text>2 D-alanine + ATP = D-alanyl-D-alanine + ADP + phosphate + H(+)</text>
        <dbReference type="Rhea" id="RHEA:11224"/>
        <dbReference type="ChEBI" id="CHEBI:15378"/>
        <dbReference type="ChEBI" id="CHEBI:30616"/>
        <dbReference type="ChEBI" id="CHEBI:43474"/>
        <dbReference type="ChEBI" id="CHEBI:57416"/>
        <dbReference type="ChEBI" id="CHEBI:57822"/>
        <dbReference type="ChEBI" id="CHEBI:456216"/>
        <dbReference type="EC" id="6.3.2.4"/>
    </reaction>
</comment>
<dbReference type="PIRSF" id="PIRSF039102">
    <property type="entry name" value="Ddl/VanB"/>
    <property type="match status" value="1"/>
</dbReference>
<dbReference type="Pfam" id="PF07478">
    <property type="entry name" value="Dala_Dala_lig_C"/>
    <property type="match status" value="1"/>
</dbReference>
<comment type="similarity">
    <text evidence="2 10">Belongs to the D-alanine--D-alanine ligase family.</text>
</comment>
<dbReference type="SUPFAM" id="SSF52440">
    <property type="entry name" value="PreATP-grasp domain"/>
    <property type="match status" value="1"/>
</dbReference>
<keyword evidence="7 10" id="KW-0133">Cell shape</keyword>
<dbReference type="PROSITE" id="PS00843">
    <property type="entry name" value="DALA_DALA_LIGASE_1"/>
    <property type="match status" value="1"/>
</dbReference>
<accession>A0A6N9TT83</accession>
<keyword evidence="12" id="KW-0479">Metal-binding</keyword>
<gene>
    <name evidence="10" type="primary">ddl</name>
    <name evidence="15" type="ORF">G3N55_07360</name>
</gene>
<keyword evidence="12" id="KW-0460">Magnesium</keyword>
<dbReference type="GO" id="GO:0008360">
    <property type="term" value="P:regulation of cell shape"/>
    <property type="evidence" value="ECO:0007669"/>
    <property type="project" value="UniProtKB-KW"/>
</dbReference>
<dbReference type="AlphaFoldDB" id="A0A6N9TT83"/>
<dbReference type="GO" id="GO:0008716">
    <property type="term" value="F:D-alanine-D-alanine ligase activity"/>
    <property type="evidence" value="ECO:0007669"/>
    <property type="project" value="UniProtKB-UniRule"/>
</dbReference>
<evidence type="ECO:0000256" key="11">
    <source>
        <dbReference type="PIRSR" id="PIRSR039102-1"/>
    </source>
</evidence>
<dbReference type="PROSITE" id="PS00844">
    <property type="entry name" value="DALA_DALA_LIGASE_2"/>
    <property type="match status" value="1"/>
</dbReference>
<dbReference type="InterPro" id="IPR011761">
    <property type="entry name" value="ATP-grasp"/>
</dbReference>
<dbReference type="GO" id="GO:0009252">
    <property type="term" value="P:peptidoglycan biosynthetic process"/>
    <property type="evidence" value="ECO:0007669"/>
    <property type="project" value="UniProtKB-UniRule"/>
</dbReference>
<organism evidence="15 16">
    <name type="scientific">Dissulfurirhabdus thermomarina</name>
    <dbReference type="NCBI Taxonomy" id="1765737"/>
    <lineage>
        <taxon>Bacteria</taxon>
        <taxon>Deltaproteobacteria</taxon>
        <taxon>Dissulfurirhabdaceae</taxon>
        <taxon>Dissulfurirhabdus</taxon>
    </lineage>
</organism>
<name>A0A6N9TT83_DISTH</name>
<keyword evidence="8 10" id="KW-0573">Peptidoglycan synthesis</keyword>
<evidence type="ECO:0000256" key="6">
    <source>
        <dbReference type="ARBA" id="ARBA00022840"/>
    </source>
</evidence>
<dbReference type="PANTHER" id="PTHR23132">
    <property type="entry name" value="D-ALANINE--D-ALANINE LIGASE"/>
    <property type="match status" value="1"/>
</dbReference>
<dbReference type="Gene3D" id="3.30.470.20">
    <property type="entry name" value="ATP-grasp fold, B domain"/>
    <property type="match status" value="1"/>
</dbReference>
<proteinExistence type="inferred from homology"/>
<dbReference type="InterPro" id="IPR011127">
    <property type="entry name" value="Dala_Dala_lig_N"/>
</dbReference>
<dbReference type="RefSeq" id="WP_163298793.1">
    <property type="nucleotide sequence ID" value="NZ_JAAGRR010000074.1"/>
</dbReference>
<feature type="binding site" evidence="12">
    <location>
        <position position="275"/>
    </location>
    <ligand>
        <name>Mg(2+)</name>
        <dbReference type="ChEBI" id="CHEBI:18420"/>
        <label>1</label>
    </ligand>
</feature>
<dbReference type="NCBIfam" id="NF002378">
    <property type="entry name" value="PRK01372.1"/>
    <property type="match status" value="1"/>
</dbReference>
<dbReference type="UniPathway" id="UPA00219"/>
<dbReference type="GO" id="GO:0005524">
    <property type="term" value="F:ATP binding"/>
    <property type="evidence" value="ECO:0007669"/>
    <property type="project" value="UniProtKB-UniRule"/>
</dbReference>
<dbReference type="HAMAP" id="MF_00047">
    <property type="entry name" value="Dala_Dala_lig"/>
    <property type="match status" value="1"/>
</dbReference>
<evidence type="ECO:0000256" key="9">
    <source>
        <dbReference type="ARBA" id="ARBA00023316"/>
    </source>
</evidence>
<dbReference type="InterPro" id="IPR016185">
    <property type="entry name" value="PreATP-grasp_dom_sf"/>
</dbReference>
<dbReference type="EC" id="6.3.2.4" evidence="10"/>
<evidence type="ECO:0000256" key="7">
    <source>
        <dbReference type="ARBA" id="ARBA00022960"/>
    </source>
</evidence>
<evidence type="ECO:0000313" key="16">
    <source>
        <dbReference type="Proteomes" id="UP000469346"/>
    </source>
</evidence>
<keyword evidence="5 13" id="KW-0547">Nucleotide-binding</keyword>
<evidence type="ECO:0000256" key="5">
    <source>
        <dbReference type="ARBA" id="ARBA00022741"/>
    </source>
</evidence>
<evidence type="ECO:0000256" key="4">
    <source>
        <dbReference type="ARBA" id="ARBA00022598"/>
    </source>
</evidence>
<dbReference type="InterPro" id="IPR011095">
    <property type="entry name" value="Dala_Dala_lig_C"/>
</dbReference>
<dbReference type="NCBIfam" id="NF002528">
    <property type="entry name" value="PRK01966.1-4"/>
    <property type="match status" value="1"/>
</dbReference>
<evidence type="ECO:0000259" key="14">
    <source>
        <dbReference type="PROSITE" id="PS50975"/>
    </source>
</evidence>
<dbReference type="PANTHER" id="PTHR23132:SF23">
    <property type="entry name" value="D-ALANINE--D-ALANINE LIGASE B"/>
    <property type="match status" value="1"/>
</dbReference>
<dbReference type="GO" id="GO:0071555">
    <property type="term" value="P:cell wall organization"/>
    <property type="evidence" value="ECO:0007669"/>
    <property type="project" value="UniProtKB-KW"/>
</dbReference>
<feature type="binding site" evidence="12">
    <location>
        <position position="275"/>
    </location>
    <ligand>
        <name>Mg(2+)</name>
        <dbReference type="ChEBI" id="CHEBI:18420"/>
        <label>2</label>
    </ligand>
</feature>
<keyword evidence="16" id="KW-1185">Reference proteome</keyword>
<feature type="active site" evidence="11">
    <location>
        <position position="19"/>
    </location>
</feature>
<dbReference type="InterPro" id="IPR000291">
    <property type="entry name" value="D-Ala_lig_Van_CS"/>
</dbReference>
<dbReference type="Proteomes" id="UP000469346">
    <property type="component" value="Unassembled WGS sequence"/>
</dbReference>
<keyword evidence="4 10" id="KW-0436">Ligase</keyword>
<feature type="binding site" evidence="12">
    <location>
        <position position="277"/>
    </location>
    <ligand>
        <name>Mg(2+)</name>
        <dbReference type="ChEBI" id="CHEBI:18420"/>
        <label>2</label>
    </ligand>
</feature>
<evidence type="ECO:0000256" key="3">
    <source>
        <dbReference type="ARBA" id="ARBA00022490"/>
    </source>
</evidence>
<dbReference type="Gene3D" id="3.30.1490.20">
    <property type="entry name" value="ATP-grasp fold, A domain"/>
    <property type="match status" value="1"/>
</dbReference>
<reference evidence="15 16" key="1">
    <citation type="submission" date="2020-02" db="EMBL/GenBank/DDBJ databases">
        <title>Comparative genomics of sulfur disproportionating microorganisms.</title>
        <authorList>
            <person name="Ward L.M."/>
            <person name="Bertran E."/>
            <person name="Johnston D.T."/>
        </authorList>
    </citation>
    <scope>NUCLEOTIDE SEQUENCE [LARGE SCALE GENOMIC DNA]</scope>
    <source>
        <strain evidence="15 16">DSM 100025</strain>
    </source>
</reference>
<keyword evidence="9 10" id="KW-0961">Cell wall biogenesis/degradation</keyword>